<protein>
    <submittedName>
        <fullName evidence="3">Secreted protein</fullName>
    </submittedName>
</protein>
<dbReference type="Proteomes" id="UP000492821">
    <property type="component" value="Unassembled WGS sequence"/>
</dbReference>
<keyword evidence="1" id="KW-0472">Membrane</keyword>
<evidence type="ECO:0000313" key="3">
    <source>
        <dbReference type="WBParaSite" id="Pan_g20863.t1"/>
    </source>
</evidence>
<organism evidence="2 3">
    <name type="scientific">Panagrellus redivivus</name>
    <name type="common">Microworm</name>
    <dbReference type="NCBI Taxonomy" id="6233"/>
    <lineage>
        <taxon>Eukaryota</taxon>
        <taxon>Metazoa</taxon>
        <taxon>Ecdysozoa</taxon>
        <taxon>Nematoda</taxon>
        <taxon>Chromadorea</taxon>
        <taxon>Rhabditida</taxon>
        <taxon>Tylenchina</taxon>
        <taxon>Panagrolaimomorpha</taxon>
        <taxon>Panagrolaimoidea</taxon>
        <taxon>Panagrolaimidae</taxon>
        <taxon>Panagrellus</taxon>
    </lineage>
</organism>
<keyword evidence="2" id="KW-1185">Reference proteome</keyword>
<dbReference type="WBParaSite" id="Pan_g20863.t1">
    <property type="protein sequence ID" value="Pan_g20863.t1"/>
    <property type="gene ID" value="Pan_g20863"/>
</dbReference>
<reference evidence="3" key="2">
    <citation type="submission" date="2020-10" db="UniProtKB">
        <authorList>
            <consortium name="WormBaseParasite"/>
        </authorList>
    </citation>
    <scope>IDENTIFICATION</scope>
</reference>
<sequence length="105" mass="11472">MDAISTFCGGSDEEVSKVYKAHLLGIEASLRPDRLHLPPTPRRTMSAKLVLICLVALACIMAIAEAQYYYPAAYGYGYSGYAYPYTYGYYGKREAGFGPIGNGPQ</sequence>
<evidence type="ECO:0000256" key="1">
    <source>
        <dbReference type="SAM" id="Phobius"/>
    </source>
</evidence>
<keyword evidence="1" id="KW-1133">Transmembrane helix</keyword>
<evidence type="ECO:0000313" key="2">
    <source>
        <dbReference type="Proteomes" id="UP000492821"/>
    </source>
</evidence>
<name>A0A7E4ZW44_PANRE</name>
<reference evidence="2" key="1">
    <citation type="journal article" date="2013" name="Genetics">
        <title>The draft genome and transcriptome of Panagrellus redivivus are shaped by the harsh demands of a free-living lifestyle.</title>
        <authorList>
            <person name="Srinivasan J."/>
            <person name="Dillman A.R."/>
            <person name="Macchietto M.G."/>
            <person name="Heikkinen L."/>
            <person name="Lakso M."/>
            <person name="Fracchia K.M."/>
            <person name="Antoshechkin I."/>
            <person name="Mortazavi A."/>
            <person name="Wong G."/>
            <person name="Sternberg P.W."/>
        </authorList>
    </citation>
    <scope>NUCLEOTIDE SEQUENCE [LARGE SCALE GENOMIC DNA]</scope>
    <source>
        <strain evidence="2">MT8872</strain>
    </source>
</reference>
<dbReference type="AlphaFoldDB" id="A0A7E4ZW44"/>
<proteinExistence type="predicted"/>
<feature type="transmembrane region" description="Helical" evidence="1">
    <location>
        <begin position="49"/>
        <end position="70"/>
    </location>
</feature>
<keyword evidence="1" id="KW-0812">Transmembrane</keyword>
<accession>A0A7E4ZW44</accession>